<reference evidence="1" key="1">
    <citation type="submission" date="2019-11" db="EMBL/GenBank/DDBJ databases">
        <title>Nori genome reveals adaptations in red seaweeds to the harsh intertidal environment.</title>
        <authorList>
            <person name="Wang D."/>
            <person name="Mao Y."/>
        </authorList>
    </citation>
    <scope>NUCLEOTIDE SEQUENCE</scope>
    <source>
        <tissue evidence="1">Gametophyte</tissue>
    </source>
</reference>
<evidence type="ECO:0000313" key="2">
    <source>
        <dbReference type="Proteomes" id="UP000798662"/>
    </source>
</evidence>
<evidence type="ECO:0000313" key="1">
    <source>
        <dbReference type="EMBL" id="KAK1868406.1"/>
    </source>
</evidence>
<name>A0ACC3CEI9_PYRYE</name>
<accession>A0ACC3CEI9</accession>
<keyword evidence="2" id="KW-1185">Reference proteome</keyword>
<dbReference type="EMBL" id="CM020620">
    <property type="protein sequence ID" value="KAK1868406.1"/>
    <property type="molecule type" value="Genomic_DNA"/>
</dbReference>
<proteinExistence type="predicted"/>
<comment type="caution">
    <text evidence="1">The sequence shown here is derived from an EMBL/GenBank/DDBJ whole genome shotgun (WGS) entry which is preliminary data.</text>
</comment>
<organism evidence="1 2">
    <name type="scientific">Pyropia yezoensis</name>
    <name type="common">Susabi-nori</name>
    <name type="synonym">Porphyra yezoensis</name>
    <dbReference type="NCBI Taxonomy" id="2788"/>
    <lineage>
        <taxon>Eukaryota</taxon>
        <taxon>Rhodophyta</taxon>
        <taxon>Bangiophyceae</taxon>
        <taxon>Bangiales</taxon>
        <taxon>Bangiaceae</taxon>
        <taxon>Pyropia</taxon>
    </lineage>
</organism>
<gene>
    <name evidence="1" type="ORF">I4F81_010895</name>
</gene>
<sequence length="706" mass="71201">MTAFVVAAWAGGVAAAVAARSRHPPGSRHGLPPPPRRRAAAGPAVRHPPRAWTASASAASAAAAAEPPAAADTAAEPADAAAGDAWGVPAPALAAALHIPLPDLLRALTPPPPPLVAAPPAPPATYHPVYRLSARPPPAPAPAPAGVGASPPPPSPKGDVAAAAAAAAAATPPHAAADGPTPPQASPRPRRLPVPPPPLPPSPTTPAGGLMSSSESARSLVLLRLPPTITLNALRAAFERWGPVVYAWLPRRTGSGALRGHATVTFADQAAADAALAAHRAARRAREVAAAAAKEAQAQAVAAAAAEAVASSGGTAAATAAAASVAGSRSSGRHGSRGVLVVPKDLFDRAAGGRAPAERGTVVEMRGLGPGQTWRGLWSALGAIDREALEGVYAESMDPDGEGEGDEQDGLWDAVGEGIPAGGVADATSRPPAGASSGAAEEEFAMLAEERALLERLLARRLVAPDARLVCFLAYTNGSEVAYATFPSRRVAEAFDAWVDRMPDGWSVDGVAGIRVRLLADNEADAYWDAAGVSICTRWNRKLGVEDGRLASALSRDPRPFPGSATSPNGDPSVGSPSSPPSSSGFSRVQPHPLGVIVSVTRIPTRLSWRALLNDLSALGPVVFLRYRAHAPACCVRYADAATAADAAAALTAGAATVGGVTVSATVLTGTAEADYWAVAVAERRAKAAAAALHGPEVRCEPKPTL</sequence>
<dbReference type="Proteomes" id="UP000798662">
    <property type="component" value="Chromosome 3"/>
</dbReference>
<protein>
    <submittedName>
        <fullName evidence="1">Uncharacterized protein</fullName>
    </submittedName>
</protein>